<reference evidence="2" key="1">
    <citation type="submission" date="2017-04" db="EMBL/GenBank/DDBJ databases">
        <authorList>
            <person name="Varghese N."/>
            <person name="Submissions S."/>
        </authorList>
    </citation>
    <scope>NUCLEOTIDE SEQUENCE [LARGE SCALE GENOMIC DNA]</scope>
    <source>
        <strain evidence="2">DSM 44073</strain>
    </source>
</reference>
<dbReference type="EMBL" id="FWYC01000007">
    <property type="protein sequence ID" value="SMC96543.1"/>
    <property type="molecule type" value="Genomic_DNA"/>
</dbReference>
<dbReference type="OrthoDB" id="4554345at2"/>
<evidence type="ECO:0000313" key="2">
    <source>
        <dbReference type="Proteomes" id="UP000192840"/>
    </source>
</evidence>
<dbReference type="eggNOG" id="ENOG5030UEU">
    <property type="taxonomic scope" value="Bacteria"/>
</dbReference>
<evidence type="ECO:0000313" key="1">
    <source>
        <dbReference type="EMBL" id="SMC96543.1"/>
    </source>
</evidence>
<dbReference type="AlphaFoldDB" id="A0A1W2DGD3"/>
<accession>A0A1W2DGD3</accession>
<dbReference type="Pfam" id="PF06013">
    <property type="entry name" value="WXG100"/>
    <property type="match status" value="1"/>
</dbReference>
<protein>
    <submittedName>
        <fullName evidence="1">Proteins of 100 residues with WXG</fullName>
    </submittedName>
</protein>
<dbReference type="Proteomes" id="UP000192840">
    <property type="component" value="Unassembled WGS sequence"/>
</dbReference>
<name>A0A1W2DGD3_9PSEU</name>
<dbReference type="Gene3D" id="1.10.287.1060">
    <property type="entry name" value="ESAT-6-like"/>
    <property type="match status" value="1"/>
</dbReference>
<dbReference type="STRING" id="40571.SAMN05660733_03010"/>
<dbReference type="InterPro" id="IPR010310">
    <property type="entry name" value="T7SS_ESAT-6-like"/>
</dbReference>
<proteinExistence type="predicted"/>
<dbReference type="InterPro" id="IPR036689">
    <property type="entry name" value="ESAT-6-like_sf"/>
</dbReference>
<dbReference type="RefSeq" id="WP_030477338.1">
    <property type="nucleotide sequence ID" value="NZ_FWYC01000007.1"/>
</dbReference>
<keyword evidence="2" id="KW-1185">Reference proteome</keyword>
<sequence length="115" mass="12609">MSAPLIPRIQKTDTGMNSGIAAIDNSLIDCEKIRLKAEALRSQLTGEWTGAAGATFNRKLDEWTQNYYLLLQELGKIKDLVQVSNAEMNTTEDDAGILALNSFGDVSDGVYNRLT</sequence>
<dbReference type="SUPFAM" id="SSF140453">
    <property type="entry name" value="EsxAB dimer-like"/>
    <property type="match status" value="1"/>
</dbReference>
<gene>
    <name evidence="1" type="ORF">SAMN05660733_03010</name>
</gene>
<organism evidence="1 2">
    <name type="scientific">Lentzea albidocapillata</name>
    <dbReference type="NCBI Taxonomy" id="40571"/>
    <lineage>
        <taxon>Bacteria</taxon>
        <taxon>Bacillati</taxon>
        <taxon>Actinomycetota</taxon>
        <taxon>Actinomycetes</taxon>
        <taxon>Pseudonocardiales</taxon>
        <taxon>Pseudonocardiaceae</taxon>
        <taxon>Lentzea</taxon>
    </lineage>
</organism>